<evidence type="ECO:0000313" key="3">
    <source>
        <dbReference type="Proteomes" id="UP000198902"/>
    </source>
</evidence>
<reference evidence="3" key="1">
    <citation type="submission" date="2015-03" db="EMBL/GenBank/DDBJ databases">
        <authorList>
            <person name="Urmite Genomes"/>
        </authorList>
    </citation>
    <scope>NUCLEOTIDE SEQUENCE [LARGE SCALE GENOMIC DNA]</scope>
    <source>
        <strain evidence="3">Arc-Hr</strain>
    </source>
</reference>
<protein>
    <submittedName>
        <fullName evidence="2">Uncharacterized protein</fullName>
    </submittedName>
</protein>
<accession>A0A0D6JU89</accession>
<dbReference type="OrthoDB" id="374401at2157"/>
<feature type="region of interest" description="Disordered" evidence="1">
    <location>
        <begin position="24"/>
        <end position="55"/>
    </location>
</feature>
<dbReference type="RefSeq" id="WP_042663654.1">
    <property type="nucleotide sequence ID" value="NZ_CABLRR010000003.1"/>
</dbReference>
<dbReference type="Proteomes" id="UP000198902">
    <property type="component" value="Unassembled WGS sequence"/>
</dbReference>
<evidence type="ECO:0000256" key="1">
    <source>
        <dbReference type="SAM" id="MobiDB-lite"/>
    </source>
</evidence>
<dbReference type="EMBL" id="CSTE01000003">
    <property type="protein sequence ID" value="CQR52013.1"/>
    <property type="molecule type" value="Genomic_DNA"/>
</dbReference>
<feature type="compositionally biased region" description="Low complexity" evidence="1">
    <location>
        <begin position="31"/>
        <end position="45"/>
    </location>
</feature>
<dbReference type="AlphaFoldDB" id="A0A0D6JU89"/>
<evidence type="ECO:0000313" key="2">
    <source>
        <dbReference type="EMBL" id="CQR52013.1"/>
    </source>
</evidence>
<organism evidence="2 3">
    <name type="scientific">Haloferax massiliensis</name>
    <dbReference type="NCBI Taxonomy" id="1476858"/>
    <lineage>
        <taxon>Archaea</taxon>
        <taxon>Methanobacteriati</taxon>
        <taxon>Methanobacteriota</taxon>
        <taxon>Stenosarchaea group</taxon>
        <taxon>Halobacteria</taxon>
        <taxon>Halobacteriales</taxon>
        <taxon>Haloferacaceae</taxon>
        <taxon>Haloferax</taxon>
    </lineage>
</organism>
<gene>
    <name evidence="2" type="ORF">BN996_02935</name>
</gene>
<sequence length="102" mass="11112">MVTLAVGNRRYVSRSAMRGFVRRTTEVRGQSSSTAAAARSVSSRTGLRFGQQQRGRAPAVLEVKAREASEQFTEAANSRVFDRAAGPVTIKYLPSNTHGEQL</sequence>
<name>A0A0D6JU89_9EURY</name>
<proteinExistence type="predicted"/>
<keyword evidence="3" id="KW-1185">Reference proteome</keyword>